<dbReference type="Proteomes" id="UP000887579">
    <property type="component" value="Unplaced"/>
</dbReference>
<dbReference type="WBParaSite" id="ES5_v2.g21533.t1">
    <property type="protein sequence ID" value="ES5_v2.g21533.t1"/>
    <property type="gene ID" value="ES5_v2.g21533"/>
</dbReference>
<reference evidence="2" key="1">
    <citation type="submission" date="2022-11" db="UniProtKB">
        <authorList>
            <consortium name="WormBaseParasite"/>
        </authorList>
    </citation>
    <scope>IDENTIFICATION</scope>
</reference>
<name>A0AC34FXN7_9BILA</name>
<evidence type="ECO:0000313" key="2">
    <source>
        <dbReference type="WBParaSite" id="ES5_v2.g21533.t1"/>
    </source>
</evidence>
<proteinExistence type="predicted"/>
<evidence type="ECO:0000313" key="1">
    <source>
        <dbReference type="Proteomes" id="UP000887579"/>
    </source>
</evidence>
<organism evidence="1 2">
    <name type="scientific">Panagrolaimus sp. ES5</name>
    <dbReference type="NCBI Taxonomy" id="591445"/>
    <lineage>
        <taxon>Eukaryota</taxon>
        <taxon>Metazoa</taxon>
        <taxon>Ecdysozoa</taxon>
        <taxon>Nematoda</taxon>
        <taxon>Chromadorea</taxon>
        <taxon>Rhabditida</taxon>
        <taxon>Tylenchina</taxon>
        <taxon>Panagrolaimomorpha</taxon>
        <taxon>Panagrolaimoidea</taxon>
        <taxon>Panagrolaimidae</taxon>
        <taxon>Panagrolaimus</taxon>
    </lineage>
</organism>
<protein>
    <submittedName>
        <fullName evidence="2">BTB domain-containing protein</fullName>
    </submittedName>
</protein>
<sequence length="302" mass="35288">MLSERWTRKDEPIVLGGYRFEDFYQFLYFIYSAECKLTDENIFAMVDIAEFFAVEAFKDVCDEYLSAMKYDMATITELMECANKYCLTKLKTKLIQNVDQHFFDLIDPAYFLNAKKFVINYFLACERNRYREEKLFEAVYNWAEKHASDKENVSFVEPSSLKDVIKEEMTEFLPKIDFVLMSHKFLLQFVVTKCGYLFSHEDLGAMLLENYNKEAKTQVKLLDSECLHLESDDEEEEHEEGEIVEEDQVSEVADEEEESSDEEEAVEAPQINTFEEEEQAAVAAARRLLSSFLLESSSDEEA</sequence>
<accession>A0AC34FXN7</accession>